<dbReference type="RefSeq" id="WP_012835594.1">
    <property type="nucleotide sequence ID" value="NC_013441.1"/>
</dbReference>
<keyword evidence="3" id="KW-1185">Reference proteome</keyword>
<sequence>MNRTRAITIVAATLMIALTGGAIHAAPTQAAPQLQRLSFYGETVGTFGDHAFCRGALHVSMTATPGKRGWVRLGLISAGFIGNGAAWARDPHCRVLIGANVTSARSYAVDHFFRGTFGPRPGQRLIRDLPASSGLTYITVIAYSINSPVRTPQSLGTSHYVLVR</sequence>
<evidence type="ECO:0000313" key="3">
    <source>
        <dbReference type="Proteomes" id="UP000001219"/>
    </source>
</evidence>
<keyword evidence="1" id="KW-0732">Signal</keyword>
<feature type="signal peptide" evidence="1">
    <location>
        <begin position="1"/>
        <end position="25"/>
    </location>
</feature>
<dbReference type="KEGG" id="gbr:Gbro_3915"/>
<evidence type="ECO:0000256" key="1">
    <source>
        <dbReference type="SAM" id="SignalP"/>
    </source>
</evidence>
<dbReference type="OrthoDB" id="4378933at2"/>
<dbReference type="eggNOG" id="ENOG5032EF7">
    <property type="taxonomic scope" value="Bacteria"/>
</dbReference>
<organism evidence="2 3">
    <name type="scientific">Gordonia bronchialis (strain ATCC 25592 / DSM 43247 / BCRC 13721 / JCM 3198 / KCTC 3076 / NBRC 16047 / NCTC 10667)</name>
    <name type="common">Rhodococcus bronchialis</name>
    <dbReference type="NCBI Taxonomy" id="526226"/>
    <lineage>
        <taxon>Bacteria</taxon>
        <taxon>Bacillati</taxon>
        <taxon>Actinomycetota</taxon>
        <taxon>Actinomycetes</taxon>
        <taxon>Mycobacteriales</taxon>
        <taxon>Gordoniaceae</taxon>
        <taxon>Gordonia</taxon>
    </lineage>
</organism>
<accession>D0L3T8</accession>
<feature type="chain" id="PRO_5003011035" evidence="1">
    <location>
        <begin position="26"/>
        <end position="164"/>
    </location>
</feature>
<evidence type="ECO:0000313" key="2">
    <source>
        <dbReference type="EMBL" id="ACY23091.1"/>
    </source>
</evidence>
<reference evidence="3" key="1">
    <citation type="submission" date="2009-10" db="EMBL/GenBank/DDBJ databases">
        <title>The complete chromosome of Gordonia bronchialis DSM 43247.</title>
        <authorList>
            <consortium name="US DOE Joint Genome Institute (JGI-PGF)"/>
            <person name="Lucas S."/>
            <person name="Copeland A."/>
            <person name="Lapidus A."/>
            <person name="Glavina del Rio T."/>
            <person name="Dalin E."/>
            <person name="Tice H."/>
            <person name="Bruce D."/>
            <person name="Goodwin L."/>
            <person name="Pitluck S."/>
            <person name="Kyrpides N."/>
            <person name="Mavromatis K."/>
            <person name="Ivanova N."/>
            <person name="Ovchinnikova G."/>
            <person name="Saunders E."/>
            <person name="Brettin T."/>
            <person name="Detter J.C."/>
            <person name="Han C."/>
            <person name="Larimer F."/>
            <person name="Land M."/>
            <person name="Hauser L."/>
            <person name="Markowitz V."/>
            <person name="Cheng J.-F."/>
            <person name="Hugenholtz P."/>
            <person name="Woyke T."/>
            <person name="Wu D."/>
            <person name="Jando M."/>
            <person name="Schneider S."/>
            <person name="Goeker M."/>
            <person name="Klenk H.-P."/>
            <person name="Eisen J.A."/>
        </authorList>
    </citation>
    <scope>NUCLEOTIDE SEQUENCE [LARGE SCALE GENOMIC DNA]</scope>
    <source>
        <strain evidence="3">ATCC 25592 / DSM 43247 / BCRC 13721 / JCM 3198 / KCTC 3076 / NBRC 16047 / NCTC 10667</strain>
    </source>
</reference>
<dbReference type="Proteomes" id="UP000001219">
    <property type="component" value="Chromosome"/>
</dbReference>
<protein>
    <submittedName>
        <fullName evidence="2">Uncharacterized protein</fullName>
    </submittedName>
</protein>
<name>D0L3T8_GORB4</name>
<dbReference type="HOGENOM" id="CLU_136108_0_0_11"/>
<dbReference type="EMBL" id="CP001802">
    <property type="protein sequence ID" value="ACY23091.1"/>
    <property type="molecule type" value="Genomic_DNA"/>
</dbReference>
<proteinExistence type="predicted"/>
<dbReference type="STRING" id="526226.Gbro_3915"/>
<gene>
    <name evidence="2" type="ordered locus">Gbro_3915</name>
</gene>
<dbReference type="AlphaFoldDB" id="D0L3T8"/>
<reference evidence="2 3" key="2">
    <citation type="journal article" date="2010" name="Stand. Genomic Sci.">
        <title>Complete genome sequence of Gordonia bronchialis type strain (3410).</title>
        <authorList>
            <person name="Ivanova N."/>
            <person name="Sikorski J."/>
            <person name="Jando M."/>
            <person name="Lapidus A."/>
            <person name="Nolan M."/>
            <person name="Lucas S."/>
            <person name="Del Rio T.G."/>
            <person name="Tice H."/>
            <person name="Copeland A."/>
            <person name="Cheng J.F."/>
            <person name="Chen F."/>
            <person name="Bruce D."/>
            <person name="Goodwin L."/>
            <person name="Pitluck S."/>
            <person name="Mavromatis K."/>
            <person name="Ovchinnikova G."/>
            <person name="Pati A."/>
            <person name="Chen A."/>
            <person name="Palaniappan K."/>
            <person name="Land M."/>
            <person name="Hauser L."/>
            <person name="Chang Y.J."/>
            <person name="Jeffries C.D."/>
            <person name="Chain P."/>
            <person name="Saunders E."/>
            <person name="Han C."/>
            <person name="Detter J.C."/>
            <person name="Brettin T."/>
            <person name="Rohde M."/>
            <person name="Goker M."/>
            <person name="Bristow J."/>
            <person name="Eisen J.A."/>
            <person name="Markowitz V."/>
            <person name="Hugenholtz P."/>
            <person name="Klenk H.P."/>
            <person name="Kyrpides N.C."/>
        </authorList>
    </citation>
    <scope>NUCLEOTIDE SEQUENCE [LARGE SCALE GENOMIC DNA]</scope>
    <source>
        <strain evidence="3">ATCC 25592 / DSM 43247 / BCRC 13721 / JCM 3198 / KCTC 3076 / NBRC 16047 / NCTC 10667</strain>
    </source>
</reference>